<dbReference type="SUPFAM" id="SSF103473">
    <property type="entry name" value="MFS general substrate transporter"/>
    <property type="match status" value="1"/>
</dbReference>
<dbReference type="Proteomes" id="UP000566819">
    <property type="component" value="Unassembled WGS sequence"/>
</dbReference>
<feature type="transmembrane region" description="Helical" evidence="5">
    <location>
        <begin position="116"/>
        <end position="138"/>
    </location>
</feature>
<evidence type="ECO:0000256" key="2">
    <source>
        <dbReference type="ARBA" id="ARBA00022692"/>
    </source>
</evidence>
<feature type="transmembrane region" description="Helical" evidence="5">
    <location>
        <begin position="12"/>
        <end position="33"/>
    </location>
</feature>
<dbReference type="OrthoDB" id="5296287at2759"/>
<dbReference type="AlphaFoldDB" id="A0A8H4W1K0"/>
<name>A0A8H4W1K0_9HELO</name>
<dbReference type="InterPro" id="IPR036259">
    <property type="entry name" value="MFS_trans_sf"/>
</dbReference>
<evidence type="ECO:0000256" key="1">
    <source>
        <dbReference type="ARBA" id="ARBA00004141"/>
    </source>
</evidence>
<keyword evidence="2 5" id="KW-0812">Transmembrane</keyword>
<sequence>MMLDSSVLQIMSFYGGLIFTFYYILATTLPGILTDVYGFSPALTGYSFLTFSATVSIMISNIFLDRLYNYLSTLHSEFRPENRLPLLILGALLMPFSIVLYALAPTLFPSHPSLSLTLLLLSVALQGVFLLLISVSLAAYIVDAFGLYSASAMTIVLIASAWH</sequence>
<dbReference type="GO" id="GO:0022857">
    <property type="term" value="F:transmembrane transporter activity"/>
    <property type="evidence" value="ECO:0007669"/>
    <property type="project" value="TreeGrafter"/>
</dbReference>
<evidence type="ECO:0000256" key="5">
    <source>
        <dbReference type="SAM" id="Phobius"/>
    </source>
</evidence>
<keyword evidence="3 5" id="KW-1133">Transmembrane helix</keyword>
<gene>
    <name evidence="6" type="ORF">G7Y89_g10495</name>
</gene>
<protein>
    <recommendedName>
        <fullName evidence="8">MFS transporter</fullName>
    </recommendedName>
</protein>
<evidence type="ECO:0000256" key="3">
    <source>
        <dbReference type="ARBA" id="ARBA00022989"/>
    </source>
</evidence>
<comment type="caution">
    <text evidence="6">The sequence shown here is derived from an EMBL/GenBank/DDBJ whole genome shotgun (WGS) entry which is preliminary data.</text>
</comment>
<keyword evidence="4 5" id="KW-0472">Membrane</keyword>
<evidence type="ECO:0008006" key="8">
    <source>
        <dbReference type="Google" id="ProtNLM"/>
    </source>
</evidence>
<dbReference type="EMBL" id="JAAMPI010000931">
    <property type="protein sequence ID" value="KAF4627659.1"/>
    <property type="molecule type" value="Genomic_DNA"/>
</dbReference>
<feature type="transmembrane region" description="Helical" evidence="5">
    <location>
        <begin position="84"/>
        <end position="104"/>
    </location>
</feature>
<organism evidence="6 7">
    <name type="scientific">Cudoniella acicularis</name>
    <dbReference type="NCBI Taxonomy" id="354080"/>
    <lineage>
        <taxon>Eukaryota</taxon>
        <taxon>Fungi</taxon>
        <taxon>Dikarya</taxon>
        <taxon>Ascomycota</taxon>
        <taxon>Pezizomycotina</taxon>
        <taxon>Leotiomycetes</taxon>
        <taxon>Helotiales</taxon>
        <taxon>Tricladiaceae</taxon>
        <taxon>Cudoniella</taxon>
    </lineage>
</organism>
<accession>A0A8H4W1K0</accession>
<comment type="subcellular location">
    <subcellularLocation>
        <location evidence="1">Membrane</location>
        <topology evidence="1">Multi-pass membrane protein</topology>
    </subcellularLocation>
</comment>
<feature type="transmembrane region" description="Helical" evidence="5">
    <location>
        <begin position="45"/>
        <end position="64"/>
    </location>
</feature>
<keyword evidence="7" id="KW-1185">Reference proteome</keyword>
<evidence type="ECO:0000313" key="7">
    <source>
        <dbReference type="Proteomes" id="UP000566819"/>
    </source>
</evidence>
<evidence type="ECO:0000256" key="4">
    <source>
        <dbReference type="ARBA" id="ARBA00023136"/>
    </source>
</evidence>
<dbReference type="GO" id="GO:0016020">
    <property type="term" value="C:membrane"/>
    <property type="evidence" value="ECO:0007669"/>
    <property type="project" value="UniProtKB-SubCell"/>
</dbReference>
<dbReference type="PANTHER" id="PTHR23502">
    <property type="entry name" value="MAJOR FACILITATOR SUPERFAMILY"/>
    <property type="match status" value="1"/>
</dbReference>
<evidence type="ECO:0000313" key="6">
    <source>
        <dbReference type="EMBL" id="KAF4627659.1"/>
    </source>
</evidence>
<proteinExistence type="predicted"/>
<reference evidence="6 7" key="1">
    <citation type="submission" date="2020-03" db="EMBL/GenBank/DDBJ databases">
        <title>Draft Genome Sequence of Cudoniella acicularis.</title>
        <authorList>
            <person name="Buettner E."/>
            <person name="Kellner H."/>
        </authorList>
    </citation>
    <scope>NUCLEOTIDE SEQUENCE [LARGE SCALE GENOMIC DNA]</scope>
    <source>
        <strain evidence="6 7">DSM 108380</strain>
    </source>
</reference>
<dbReference type="PANTHER" id="PTHR23502:SF163">
    <property type="entry name" value="MAJOR FACILITATOR SUPERFAMILY (MFS) PROFILE DOMAIN-CONTAINING PROTEIN"/>
    <property type="match status" value="1"/>
</dbReference>
<feature type="transmembrane region" description="Helical" evidence="5">
    <location>
        <begin position="145"/>
        <end position="162"/>
    </location>
</feature>